<dbReference type="Proteomes" id="UP001196413">
    <property type="component" value="Unassembled WGS sequence"/>
</dbReference>
<dbReference type="PANTHER" id="PTHR43876:SF7">
    <property type="entry name" value="UBIQUINONE BIOSYNTHESIS MONOOXYGENASE COQ6, MITOCHONDRIAL"/>
    <property type="match status" value="1"/>
</dbReference>
<dbReference type="GO" id="GO:0005739">
    <property type="term" value="C:mitochondrion"/>
    <property type="evidence" value="ECO:0007669"/>
    <property type="project" value="TreeGrafter"/>
</dbReference>
<reference evidence="2" key="1">
    <citation type="submission" date="2021-06" db="EMBL/GenBank/DDBJ databases">
        <title>Parelaphostrongylus tenuis whole genome reference sequence.</title>
        <authorList>
            <person name="Garwood T.J."/>
            <person name="Larsen P.A."/>
            <person name="Fountain-Jones N.M."/>
            <person name="Garbe J.R."/>
            <person name="Macchietto M.G."/>
            <person name="Kania S.A."/>
            <person name="Gerhold R.W."/>
            <person name="Richards J.E."/>
            <person name="Wolf T.M."/>
        </authorList>
    </citation>
    <scope>NUCLEOTIDE SEQUENCE</scope>
    <source>
        <strain evidence="2">MNPRO001-30</strain>
        <tissue evidence="2">Meninges</tissue>
    </source>
</reference>
<organism evidence="2 3">
    <name type="scientific">Parelaphostrongylus tenuis</name>
    <name type="common">Meningeal worm</name>
    <dbReference type="NCBI Taxonomy" id="148309"/>
    <lineage>
        <taxon>Eukaryota</taxon>
        <taxon>Metazoa</taxon>
        <taxon>Ecdysozoa</taxon>
        <taxon>Nematoda</taxon>
        <taxon>Chromadorea</taxon>
        <taxon>Rhabditida</taxon>
        <taxon>Rhabditina</taxon>
        <taxon>Rhabditomorpha</taxon>
        <taxon>Strongyloidea</taxon>
        <taxon>Metastrongylidae</taxon>
        <taxon>Parelaphostrongylus</taxon>
    </lineage>
</organism>
<dbReference type="InterPro" id="IPR051205">
    <property type="entry name" value="UbiH/COQ6_monooxygenase"/>
</dbReference>
<evidence type="ECO:0000259" key="1">
    <source>
        <dbReference type="Pfam" id="PF01494"/>
    </source>
</evidence>
<dbReference type="Pfam" id="PF01494">
    <property type="entry name" value="FAD_binding_3"/>
    <property type="match status" value="1"/>
</dbReference>
<dbReference type="PROSITE" id="PS01304">
    <property type="entry name" value="UBIH"/>
    <property type="match status" value="1"/>
</dbReference>
<dbReference type="Gene3D" id="3.30.9.10">
    <property type="entry name" value="D-Amino Acid Oxidase, subunit A, domain 2"/>
    <property type="match status" value="1"/>
</dbReference>
<protein>
    <recommendedName>
        <fullName evidence="1">FAD-binding domain-containing protein</fullName>
    </recommendedName>
</protein>
<sequence length="166" mass="18035">MVTMKSPGQPLFRAGPIAYLPLAKDLSSLVWCTPPKEAERLLALTKDQFVDELNHCMYTEEDQIDSVNKTLFAFSKLPFIAKKLGPTPQPPHVISLQGDTRAAFPLGFAHSHTYVGLRCALIGDAAHRTHPLGGQGVNLGWNDVAILNRVLTRAVSDGADLGALTY</sequence>
<dbReference type="GO" id="GO:0071949">
    <property type="term" value="F:FAD binding"/>
    <property type="evidence" value="ECO:0007669"/>
    <property type="project" value="InterPro"/>
</dbReference>
<dbReference type="InterPro" id="IPR018168">
    <property type="entry name" value="Ubi_Hdrlase_CS"/>
</dbReference>
<dbReference type="InterPro" id="IPR036188">
    <property type="entry name" value="FAD/NAD-bd_sf"/>
</dbReference>
<evidence type="ECO:0000313" key="2">
    <source>
        <dbReference type="EMBL" id="KAJ1355700.1"/>
    </source>
</evidence>
<comment type="caution">
    <text evidence="2">The sequence shown here is derived from an EMBL/GenBank/DDBJ whole genome shotgun (WGS) entry which is preliminary data.</text>
</comment>
<name>A0AAD5MD60_PARTN</name>
<gene>
    <name evidence="2" type="ORF">KIN20_013200</name>
</gene>
<proteinExistence type="predicted"/>
<dbReference type="SUPFAM" id="SSF51905">
    <property type="entry name" value="FAD/NAD(P)-binding domain"/>
    <property type="match status" value="1"/>
</dbReference>
<evidence type="ECO:0000313" key="3">
    <source>
        <dbReference type="Proteomes" id="UP001196413"/>
    </source>
</evidence>
<dbReference type="EMBL" id="JAHQIW010002554">
    <property type="protein sequence ID" value="KAJ1355700.1"/>
    <property type="molecule type" value="Genomic_DNA"/>
</dbReference>
<dbReference type="Gene3D" id="3.50.50.60">
    <property type="entry name" value="FAD/NAD(P)-binding domain"/>
    <property type="match status" value="1"/>
</dbReference>
<accession>A0AAD5MD60</accession>
<feature type="domain" description="FAD-binding" evidence="1">
    <location>
        <begin position="118"/>
        <end position="159"/>
    </location>
</feature>
<dbReference type="AlphaFoldDB" id="A0AAD5MD60"/>
<keyword evidence="3" id="KW-1185">Reference proteome</keyword>
<dbReference type="PANTHER" id="PTHR43876">
    <property type="entry name" value="UBIQUINONE BIOSYNTHESIS MONOOXYGENASE COQ6, MITOCHONDRIAL"/>
    <property type="match status" value="1"/>
</dbReference>
<dbReference type="InterPro" id="IPR002938">
    <property type="entry name" value="FAD-bd"/>
</dbReference>